<dbReference type="GO" id="GO:0070476">
    <property type="term" value="P:rRNA (guanine-N7)-methylation"/>
    <property type="evidence" value="ECO:0007669"/>
    <property type="project" value="InterPro"/>
</dbReference>
<proteinExistence type="predicted"/>
<dbReference type="Proteomes" id="UP000591131">
    <property type="component" value="Unassembled WGS sequence"/>
</dbReference>
<dbReference type="Pfam" id="PF08241">
    <property type="entry name" value="Methyltransf_11"/>
    <property type="match status" value="1"/>
</dbReference>
<dbReference type="AlphaFoldDB" id="A0A7J6MRA4"/>
<dbReference type="OrthoDB" id="2877at2759"/>
<feature type="region of interest" description="Disordered" evidence="1">
    <location>
        <begin position="1"/>
        <end position="34"/>
    </location>
</feature>
<dbReference type="InterPro" id="IPR013216">
    <property type="entry name" value="Methyltransf_11"/>
</dbReference>
<evidence type="ECO:0000313" key="4">
    <source>
        <dbReference type="Proteomes" id="UP000591131"/>
    </source>
</evidence>
<evidence type="ECO:0000259" key="2">
    <source>
        <dbReference type="Pfam" id="PF08241"/>
    </source>
</evidence>
<gene>
    <name evidence="3" type="ORF">FOL47_009675</name>
</gene>
<dbReference type="PANTHER" id="PTHR12734:SF0">
    <property type="entry name" value="18S RRNA (GUANINE-N(7))-METHYLTRANSFERASE-RELATED"/>
    <property type="match status" value="1"/>
</dbReference>
<protein>
    <recommendedName>
        <fullName evidence="2">Methyltransferase type 11 domain-containing protein</fullName>
    </recommendedName>
</protein>
<dbReference type="GO" id="GO:0005730">
    <property type="term" value="C:nucleolus"/>
    <property type="evidence" value="ECO:0007669"/>
    <property type="project" value="TreeGrafter"/>
</dbReference>
<accession>A0A7J6MRA4</accession>
<evidence type="ECO:0000256" key="1">
    <source>
        <dbReference type="SAM" id="MobiDB-lite"/>
    </source>
</evidence>
<dbReference type="InterPro" id="IPR029063">
    <property type="entry name" value="SAM-dependent_MTases_sf"/>
</dbReference>
<organism evidence="3 4">
    <name type="scientific">Perkinsus chesapeaki</name>
    <name type="common">Clam parasite</name>
    <name type="synonym">Perkinsus andrewsi</name>
    <dbReference type="NCBI Taxonomy" id="330153"/>
    <lineage>
        <taxon>Eukaryota</taxon>
        <taxon>Sar</taxon>
        <taxon>Alveolata</taxon>
        <taxon>Perkinsozoa</taxon>
        <taxon>Perkinsea</taxon>
        <taxon>Perkinsida</taxon>
        <taxon>Perkinsidae</taxon>
        <taxon>Perkinsus</taxon>
    </lineage>
</organism>
<dbReference type="InterPro" id="IPR039769">
    <property type="entry name" value="Bud23-like"/>
</dbReference>
<dbReference type="Gene3D" id="3.40.50.150">
    <property type="entry name" value="Vaccinia Virus protein VP39"/>
    <property type="match status" value="1"/>
</dbReference>
<dbReference type="GO" id="GO:0016435">
    <property type="term" value="F:rRNA (guanine) methyltransferase activity"/>
    <property type="evidence" value="ECO:0007669"/>
    <property type="project" value="InterPro"/>
</dbReference>
<comment type="caution">
    <text evidence="3">The sequence shown here is derived from an EMBL/GenBank/DDBJ whole genome shotgun (WGS) entry which is preliminary data.</text>
</comment>
<sequence>MPHTGKKRKRDSTKPEIIAGPGGNAYSSPEEAEKYGSVSNQKIQAELTATAVELMKAKGPVDGPGLWLELGSGSGFSTAAVTKQNRFILATDISVAMMDLIDDNGGMVDKVLMDMGKRWPLRPGVADAVLSISAAQWLIDEHGGNPNVTRQSFKELDARIEEVGGTDVKFCLQLYPVPGAPRQLCAAAGDNSLVMAFPHGNNQRKFFITNGPSSNKWCILAWPFATCECCLNRGQGYADDGQSFKRHLGYVHSTLRAYRRLGAEGLTGPSALVGKLLYQRYVELVGPKSAAGGISKDWLADKLNDEFLPIMHTCPDASLYAESPPAIEGGNTSKRFK</sequence>
<keyword evidence="4" id="KW-1185">Reference proteome</keyword>
<feature type="domain" description="Methyltransferase type 11" evidence="2">
    <location>
        <begin position="68"/>
        <end position="140"/>
    </location>
</feature>
<name>A0A7J6MRA4_PERCH</name>
<feature type="compositionally biased region" description="Basic residues" evidence="1">
    <location>
        <begin position="1"/>
        <end position="11"/>
    </location>
</feature>
<dbReference type="EMBL" id="JAAPAO010000069">
    <property type="protein sequence ID" value="KAF4674138.1"/>
    <property type="molecule type" value="Genomic_DNA"/>
</dbReference>
<evidence type="ECO:0000313" key="3">
    <source>
        <dbReference type="EMBL" id="KAF4674138.1"/>
    </source>
</evidence>
<reference evidence="3 4" key="1">
    <citation type="submission" date="2020-04" db="EMBL/GenBank/DDBJ databases">
        <title>Perkinsus chesapeaki whole genome sequence.</title>
        <authorList>
            <person name="Bogema D.R."/>
        </authorList>
    </citation>
    <scope>NUCLEOTIDE SEQUENCE [LARGE SCALE GENOMIC DNA]</scope>
    <source>
        <strain evidence="3">ATCC PRA-425</strain>
    </source>
</reference>
<dbReference type="SUPFAM" id="SSF53335">
    <property type="entry name" value="S-adenosyl-L-methionine-dependent methyltransferases"/>
    <property type="match status" value="1"/>
</dbReference>
<dbReference type="PANTHER" id="PTHR12734">
    <property type="entry name" value="METHYLTRANSFERASE-RELATED"/>
    <property type="match status" value="1"/>
</dbReference>